<dbReference type="PROSITE" id="PS50102">
    <property type="entry name" value="RRM"/>
    <property type="match status" value="2"/>
</dbReference>
<keyword evidence="6" id="KW-1185">Reference proteome</keyword>
<evidence type="ECO:0000313" key="5">
    <source>
        <dbReference type="EnsemblPlants" id="OPUNC02G21100.1"/>
    </source>
</evidence>
<dbReference type="InterPro" id="IPR012677">
    <property type="entry name" value="Nucleotide-bd_a/b_plait_sf"/>
</dbReference>
<feature type="compositionally biased region" description="Acidic residues" evidence="3">
    <location>
        <begin position="31"/>
        <end position="42"/>
    </location>
</feature>
<feature type="region of interest" description="Disordered" evidence="3">
    <location>
        <begin position="1"/>
        <end position="71"/>
    </location>
</feature>
<evidence type="ECO:0000256" key="1">
    <source>
        <dbReference type="ARBA" id="ARBA00022884"/>
    </source>
</evidence>
<dbReference type="PANTHER" id="PTHR48024:SF17">
    <property type="entry name" value="OS02G0602600 PROTEIN"/>
    <property type="match status" value="1"/>
</dbReference>
<dbReference type="GO" id="GO:0005634">
    <property type="term" value="C:nucleus"/>
    <property type="evidence" value="ECO:0007669"/>
    <property type="project" value="TreeGrafter"/>
</dbReference>
<feature type="domain" description="RRM" evidence="4">
    <location>
        <begin position="195"/>
        <end position="286"/>
    </location>
</feature>
<feature type="compositionally biased region" description="Polar residues" evidence="3">
    <location>
        <begin position="358"/>
        <end position="378"/>
    </location>
</feature>
<dbReference type="SUPFAM" id="SSF54928">
    <property type="entry name" value="RNA-binding domain, RBD"/>
    <property type="match status" value="2"/>
</dbReference>
<evidence type="ECO:0000256" key="2">
    <source>
        <dbReference type="PROSITE-ProRule" id="PRU00176"/>
    </source>
</evidence>
<reference evidence="5" key="1">
    <citation type="submission" date="2015-04" db="UniProtKB">
        <authorList>
            <consortium name="EnsemblPlants"/>
        </authorList>
    </citation>
    <scope>IDENTIFICATION</scope>
</reference>
<name>A0A0E0K228_ORYPU</name>
<accession>A0A0E0K228</accession>
<dbReference type="Gramene" id="OPUNC02G21100.1">
    <property type="protein sequence ID" value="OPUNC02G21100.1"/>
    <property type="gene ID" value="OPUNC02G21100"/>
</dbReference>
<dbReference type="STRING" id="4537.A0A0E0K228"/>
<dbReference type="OMA" id="GIVIVPW"/>
<protein>
    <recommendedName>
        <fullName evidence="4">RRM domain-containing protein</fullName>
    </recommendedName>
</protein>
<feature type="compositionally biased region" description="Acidic residues" evidence="3">
    <location>
        <begin position="57"/>
        <end position="67"/>
    </location>
</feature>
<sequence length="431" mass="46469">MARKRKRPRTRTRRATQAAAEVEQAEREMAGDEAVEVEDDTEMNPPPAAAAAAAGEREEEEEEEEGIEGLLEPFTRDELLDLLVEACLRNPALRSRLAATAASDAAHRRLFVHGLGPRVTAAAMAAAFAPFGALDECHAVADRATGRCRGYGFVTFRRRSAARRALAAEASSKLAVDGRPVSCQLASLGPTSPDRKLFVDNVPARAAHDELRRLFSRFGEIEAGPLGADRATGQFRGYAIFFYKYPEGLTKALEERKVVFDGCELHCRRAHRVNKDKYLTTTHADAGAQSNDFENVASPIVHVQPKELALTSTTQTPLGSNRPVEMMAKGAGSGTVPFRQNAGAGLLGACPVATVAPSTPDQSTPVSHSGASISTPRTAQRLAKPVRQSSYIAARLVKQGIVIVPWAALSHWYNPRMVVVVLDEVGPRGCQ</sequence>
<feature type="domain" description="RRM" evidence="4">
    <location>
        <begin position="108"/>
        <end position="188"/>
    </location>
</feature>
<dbReference type="Pfam" id="PF00076">
    <property type="entry name" value="RRM_1"/>
    <property type="match status" value="2"/>
</dbReference>
<dbReference type="Proteomes" id="UP000026962">
    <property type="component" value="Chromosome 2"/>
</dbReference>
<feature type="region of interest" description="Disordered" evidence="3">
    <location>
        <begin position="358"/>
        <end position="380"/>
    </location>
</feature>
<dbReference type="FunFam" id="3.30.70.330:FF:000973">
    <property type="entry name" value="Os02g0602600 protein"/>
    <property type="match status" value="1"/>
</dbReference>
<evidence type="ECO:0000259" key="4">
    <source>
        <dbReference type="PROSITE" id="PS50102"/>
    </source>
</evidence>
<organism evidence="5">
    <name type="scientific">Oryza punctata</name>
    <name type="common">Red rice</name>
    <dbReference type="NCBI Taxonomy" id="4537"/>
    <lineage>
        <taxon>Eukaryota</taxon>
        <taxon>Viridiplantae</taxon>
        <taxon>Streptophyta</taxon>
        <taxon>Embryophyta</taxon>
        <taxon>Tracheophyta</taxon>
        <taxon>Spermatophyta</taxon>
        <taxon>Magnoliopsida</taxon>
        <taxon>Liliopsida</taxon>
        <taxon>Poales</taxon>
        <taxon>Poaceae</taxon>
        <taxon>BOP clade</taxon>
        <taxon>Oryzoideae</taxon>
        <taxon>Oryzeae</taxon>
        <taxon>Oryzinae</taxon>
        <taxon>Oryza</taxon>
    </lineage>
</organism>
<dbReference type="SMART" id="SM00360">
    <property type="entry name" value="RRM"/>
    <property type="match status" value="2"/>
</dbReference>
<feature type="compositionally biased region" description="Basic residues" evidence="3">
    <location>
        <begin position="1"/>
        <end position="14"/>
    </location>
</feature>
<dbReference type="Gene3D" id="3.30.70.330">
    <property type="match status" value="2"/>
</dbReference>
<dbReference type="InterPro" id="IPR000504">
    <property type="entry name" value="RRM_dom"/>
</dbReference>
<dbReference type="InterPro" id="IPR050886">
    <property type="entry name" value="RNA-binding_reg"/>
</dbReference>
<proteinExistence type="predicted"/>
<dbReference type="eggNOG" id="KOG0118">
    <property type="taxonomic scope" value="Eukaryota"/>
</dbReference>
<dbReference type="PANTHER" id="PTHR48024">
    <property type="entry name" value="GEO13361P1-RELATED"/>
    <property type="match status" value="1"/>
</dbReference>
<dbReference type="HOGENOM" id="CLU_012062_1_6_1"/>
<evidence type="ECO:0000313" key="6">
    <source>
        <dbReference type="Proteomes" id="UP000026962"/>
    </source>
</evidence>
<dbReference type="EnsemblPlants" id="OPUNC02G21100.1">
    <property type="protein sequence ID" value="OPUNC02G21100.1"/>
    <property type="gene ID" value="OPUNC02G21100"/>
</dbReference>
<dbReference type="GO" id="GO:0003723">
    <property type="term" value="F:RNA binding"/>
    <property type="evidence" value="ECO:0007669"/>
    <property type="project" value="UniProtKB-UniRule"/>
</dbReference>
<dbReference type="InterPro" id="IPR035979">
    <property type="entry name" value="RBD_domain_sf"/>
</dbReference>
<keyword evidence="1 2" id="KW-0694">RNA-binding</keyword>
<dbReference type="AlphaFoldDB" id="A0A0E0K228"/>
<reference evidence="5" key="2">
    <citation type="submission" date="2018-05" db="EMBL/GenBank/DDBJ databases">
        <title>OpunRS2 (Oryza punctata Reference Sequence Version 2).</title>
        <authorList>
            <person name="Zhang J."/>
            <person name="Kudrna D."/>
            <person name="Lee S."/>
            <person name="Talag J."/>
            <person name="Welchert J."/>
            <person name="Wing R.A."/>
        </authorList>
    </citation>
    <scope>NUCLEOTIDE SEQUENCE [LARGE SCALE GENOMIC DNA]</scope>
</reference>
<evidence type="ECO:0000256" key="3">
    <source>
        <dbReference type="SAM" id="MobiDB-lite"/>
    </source>
</evidence>